<gene>
    <name evidence="2" type="ORF">ERS007703_01541</name>
</gene>
<dbReference type="Proteomes" id="UP000038802">
    <property type="component" value="Unassembled WGS sequence"/>
</dbReference>
<evidence type="ECO:0000256" key="1">
    <source>
        <dbReference type="SAM" id="MobiDB-lite"/>
    </source>
</evidence>
<feature type="region of interest" description="Disordered" evidence="1">
    <location>
        <begin position="1"/>
        <end position="56"/>
    </location>
</feature>
<name>A0A0U0QWG7_MYCTX</name>
<proteinExistence type="predicted"/>
<accession>A0A0U0QWG7</accession>
<evidence type="ECO:0000313" key="3">
    <source>
        <dbReference type="Proteomes" id="UP000038802"/>
    </source>
</evidence>
<dbReference type="AlphaFoldDB" id="A0A0U0QWG7"/>
<reference evidence="3" key="1">
    <citation type="submission" date="2015-03" db="EMBL/GenBank/DDBJ databases">
        <authorList>
            <consortium name="Pathogen Informatics"/>
        </authorList>
    </citation>
    <scope>NUCLEOTIDE SEQUENCE [LARGE SCALE GENOMIC DNA]</scope>
    <source>
        <strain evidence="3">K00500041</strain>
    </source>
</reference>
<protein>
    <submittedName>
        <fullName evidence="2">Uncharacterized protein</fullName>
    </submittedName>
</protein>
<organism evidence="2 3">
    <name type="scientific">Mycobacterium tuberculosis</name>
    <dbReference type="NCBI Taxonomy" id="1773"/>
    <lineage>
        <taxon>Bacteria</taxon>
        <taxon>Bacillati</taxon>
        <taxon>Actinomycetota</taxon>
        <taxon>Actinomycetes</taxon>
        <taxon>Mycobacteriales</taxon>
        <taxon>Mycobacteriaceae</taxon>
        <taxon>Mycobacterium</taxon>
        <taxon>Mycobacterium tuberculosis complex</taxon>
    </lineage>
</organism>
<dbReference type="EMBL" id="CSAE01000132">
    <property type="protein sequence ID" value="COV51094.1"/>
    <property type="molecule type" value="Genomic_DNA"/>
</dbReference>
<sequence>MARNVRISLRGCSSPAANDSTAPGSIAATPLGPSGRPMSVDVSTSRDSRPSAWPSCEPNAMPPICDMIDSSGPAMLLASSGSDDAQTVEICWAMGSHSRFQVAKVLSTQLVGLQPTALVAPAGSEVAPSSQVSARCTASAIAEFVAAGMGAMNPIELDATCRAKS</sequence>
<evidence type="ECO:0000313" key="2">
    <source>
        <dbReference type="EMBL" id="COV51094.1"/>
    </source>
</evidence>